<evidence type="ECO:0000313" key="3">
    <source>
        <dbReference type="Proteomes" id="UP001153269"/>
    </source>
</evidence>
<dbReference type="AlphaFoldDB" id="A0A9N7UY59"/>
<evidence type="ECO:0000313" key="2">
    <source>
        <dbReference type="EMBL" id="CAB1439246.1"/>
    </source>
</evidence>
<gene>
    <name evidence="2" type="ORF">PLEPLA_LOCUS27065</name>
</gene>
<keyword evidence="3" id="KW-1185">Reference proteome</keyword>
<name>A0A9N7UY59_PLEPL</name>
<reference evidence="2" key="1">
    <citation type="submission" date="2020-03" db="EMBL/GenBank/DDBJ databases">
        <authorList>
            <person name="Weist P."/>
        </authorList>
    </citation>
    <scope>NUCLEOTIDE SEQUENCE</scope>
</reference>
<protein>
    <submittedName>
        <fullName evidence="2">Uncharacterized protein</fullName>
    </submittedName>
</protein>
<accession>A0A9N7UY59</accession>
<evidence type="ECO:0000256" key="1">
    <source>
        <dbReference type="SAM" id="MobiDB-lite"/>
    </source>
</evidence>
<dbReference type="Proteomes" id="UP001153269">
    <property type="component" value="Unassembled WGS sequence"/>
</dbReference>
<feature type="region of interest" description="Disordered" evidence="1">
    <location>
        <begin position="14"/>
        <end position="37"/>
    </location>
</feature>
<dbReference type="EMBL" id="CADEAL010002252">
    <property type="protein sequence ID" value="CAB1439246.1"/>
    <property type="molecule type" value="Genomic_DNA"/>
</dbReference>
<organism evidence="2 3">
    <name type="scientific">Pleuronectes platessa</name>
    <name type="common">European plaice</name>
    <dbReference type="NCBI Taxonomy" id="8262"/>
    <lineage>
        <taxon>Eukaryota</taxon>
        <taxon>Metazoa</taxon>
        <taxon>Chordata</taxon>
        <taxon>Craniata</taxon>
        <taxon>Vertebrata</taxon>
        <taxon>Euteleostomi</taxon>
        <taxon>Actinopterygii</taxon>
        <taxon>Neopterygii</taxon>
        <taxon>Teleostei</taxon>
        <taxon>Neoteleostei</taxon>
        <taxon>Acanthomorphata</taxon>
        <taxon>Carangaria</taxon>
        <taxon>Pleuronectiformes</taxon>
        <taxon>Pleuronectoidei</taxon>
        <taxon>Pleuronectidae</taxon>
        <taxon>Pleuronectes</taxon>
    </lineage>
</organism>
<proteinExistence type="predicted"/>
<sequence length="67" mass="7584">MTLESIMACCLQSRRRRKPGGSTTQTRECASAKGRRDARRELKTCSSLHWPAQPVGPIQMCQEVVMY</sequence>
<comment type="caution">
    <text evidence="2">The sequence shown here is derived from an EMBL/GenBank/DDBJ whole genome shotgun (WGS) entry which is preliminary data.</text>
</comment>